<dbReference type="InParanoid" id="A0A1S3JXD9"/>
<feature type="domain" description="ShKT" evidence="4">
    <location>
        <begin position="177"/>
        <end position="211"/>
    </location>
</feature>
<evidence type="ECO:0000259" key="4">
    <source>
        <dbReference type="PROSITE" id="PS51670"/>
    </source>
</evidence>
<evidence type="ECO:0000256" key="1">
    <source>
        <dbReference type="PROSITE-ProRule" id="PRU01005"/>
    </source>
</evidence>
<comment type="caution">
    <text evidence="1">Lacks conserved residue(s) required for the propagation of feature annotation.</text>
</comment>
<dbReference type="OrthoDB" id="6101366at2759"/>
<keyword evidence="5" id="KW-1185">Reference proteome</keyword>
<dbReference type="InterPro" id="IPR003582">
    <property type="entry name" value="ShKT_dom"/>
</dbReference>
<proteinExistence type="predicted"/>
<feature type="domain" description="ShKT" evidence="4">
    <location>
        <begin position="232"/>
        <end position="266"/>
    </location>
</feature>
<evidence type="ECO:0000313" key="5">
    <source>
        <dbReference type="Proteomes" id="UP000085678"/>
    </source>
</evidence>
<dbReference type="Gene3D" id="1.10.10.1940">
    <property type="match status" value="1"/>
</dbReference>
<keyword evidence="1" id="KW-1015">Disulfide bond</keyword>
<gene>
    <name evidence="6" type="primary">LOC106176982</name>
</gene>
<dbReference type="AlphaFoldDB" id="A0A1S3JXD9"/>
<dbReference type="SMART" id="SM00214">
    <property type="entry name" value="VWC"/>
    <property type="match status" value="2"/>
</dbReference>
<evidence type="ECO:0000259" key="3">
    <source>
        <dbReference type="PROSITE" id="PS50184"/>
    </source>
</evidence>
<feature type="signal peptide" evidence="2">
    <location>
        <begin position="1"/>
        <end position="26"/>
    </location>
</feature>
<sequence>MMTSYIRTFFIGTLVSVLSPLHTASGDDSQLRLELSDLLARNALAMDRLRAECKGYENFGFPPASSNVVVGRRQTTGVDIQLLVDIGYQKAVNEHLLKLYGNCTRHTTTTKPSATTSVITTTTTSSTTSTTTARPVQSCRDKTDCSRYANDVCIQFPEWSADNCKFFCGFCRGSSTCADKLSNCAAYGDDACTGFYEAWAKENCAKTCNFCGGVPVPPMPTPPLPGGGPSTCADKLSNCAAYGDEACTGVYEDWAKENCAKTCNFCGGSSTCADKLSNCAAYGDEACTGVYEAWAKENCAKTCNFCGGCIYQGQTYRQGWTWKDGCNYNCECVDGSTGFYRCTERCPKYDTTGFPPQCSMQPDPNDSCCRKPVCNLGGSTGTGSGTGTYPASGCLYNGKTYKQGEKWKDGCKYSCTCTNGATGLYTCSAMCLNWQLPEVCSLQPRPGKCCPKPSCPPNYSINYPPGMSESTLP</sequence>
<dbReference type="RefSeq" id="XP_013415043.1">
    <property type="nucleotide sequence ID" value="XM_013559589.1"/>
</dbReference>
<dbReference type="GeneID" id="106176982"/>
<dbReference type="PANTHER" id="PTHR21724:SF109">
    <property type="entry name" value="SHKT DOMAIN-CONTAINING PROTEIN"/>
    <property type="match status" value="1"/>
</dbReference>
<evidence type="ECO:0000313" key="6">
    <source>
        <dbReference type="RefSeq" id="XP_013415043.1"/>
    </source>
</evidence>
<name>A0A1S3JXD9_LINAN</name>
<dbReference type="Proteomes" id="UP000085678">
    <property type="component" value="Unplaced"/>
</dbReference>
<dbReference type="PANTHER" id="PTHR21724">
    <property type="entry name" value="SHKT DOMAIN-CONTAINING PROTEIN"/>
    <property type="match status" value="1"/>
</dbReference>
<dbReference type="InterPro" id="IPR001007">
    <property type="entry name" value="VWF_dom"/>
</dbReference>
<dbReference type="PROSITE" id="PS51670">
    <property type="entry name" value="SHKT"/>
    <property type="match status" value="3"/>
</dbReference>
<keyword evidence="2" id="KW-0732">Signal</keyword>
<feature type="domain" description="VWFC" evidence="3">
    <location>
        <begin position="392"/>
        <end position="456"/>
    </location>
</feature>
<feature type="domain" description="ShKT" evidence="4">
    <location>
        <begin position="272"/>
        <end position="306"/>
    </location>
</feature>
<organism evidence="5 6">
    <name type="scientific">Lingula anatina</name>
    <name type="common">Brachiopod</name>
    <name type="synonym">Lingula unguis</name>
    <dbReference type="NCBI Taxonomy" id="7574"/>
    <lineage>
        <taxon>Eukaryota</taxon>
        <taxon>Metazoa</taxon>
        <taxon>Spiralia</taxon>
        <taxon>Lophotrochozoa</taxon>
        <taxon>Brachiopoda</taxon>
        <taxon>Linguliformea</taxon>
        <taxon>Lingulata</taxon>
        <taxon>Lingulida</taxon>
        <taxon>Linguloidea</taxon>
        <taxon>Lingulidae</taxon>
        <taxon>Lingula</taxon>
    </lineage>
</organism>
<dbReference type="Pfam" id="PF01549">
    <property type="entry name" value="ShK"/>
    <property type="match status" value="4"/>
</dbReference>
<feature type="domain" description="VWFC" evidence="3">
    <location>
        <begin position="307"/>
        <end position="375"/>
    </location>
</feature>
<dbReference type="SUPFAM" id="SSF57603">
    <property type="entry name" value="FnI-like domain"/>
    <property type="match status" value="1"/>
</dbReference>
<evidence type="ECO:0000256" key="2">
    <source>
        <dbReference type="SAM" id="SignalP"/>
    </source>
</evidence>
<accession>A0A1S3JXD9</accession>
<feature type="chain" id="PRO_5010328108" evidence="2">
    <location>
        <begin position="27"/>
        <end position="473"/>
    </location>
</feature>
<dbReference type="SMART" id="SM00254">
    <property type="entry name" value="ShKT"/>
    <property type="match status" value="4"/>
</dbReference>
<feature type="disulfide bond" evidence="1">
    <location>
        <begin position="232"/>
        <end position="266"/>
    </location>
</feature>
<protein>
    <submittedName>
        <fullName evidence="6">Uncharacterized protein LOC106176982 isoform X3</fullName>
    </submittedName>
</protein>
<dbReference type="PROSITE" id="PS50184">
    <property type="entry name" value="VWFC_2"/>
    <property type="match status" value="2"/>
</dbReference>
<feature type="disulfide bond" evidence="1">
    <location>
        <begin position="177"/>
        <end position="211"/>
    </location>
</feature>
<reference evidence="6" key="1">
    <citation type="submission" date="2025-08" db="UniProtKB">
        <authorList>
            <consortium name="RefSeq"/>
        </authorList>
    </citation>
    <scope>IDENTIFICATION</scope>
    <source>
        <tissue evidence="6">Gonads</tissue>
    </source>
</reference>
<feature type="disulfide bond" evidence="1">
    <location>
        <begin position="272"/>
        <end position="306"/>
    </location>
</feature>